<dbReference type="RefSeq" id="WP_089306925.1">
    <property type="nucleotide sequence ID" value="NZ_FZOO01000010.1"/>
</dbReference>
<dbReference type="EMBL" id="FZOO01000010">
    <property type="protein sequence ID" value="SNS89340.1"/>
    <property type="molecule type" value="Genomic_DNA"/>
</dbReference>
<feature type="compositionally biased region" description="Low complexity" evidence="1">
    <location>
        <begin position="27"/>
        <end position="40"/>
    </location>
</feature>
<dbReference type="InterPro" id="IPR023158">
    <property type="entry name" value="YerB-like_sf"/>
</dbReference>
<sequence>MTTVRRCLAAALLAGLALSVTTACGSPAAPEPASAAEAAPASPPPPPPVRWPLTGVDSAGADVARPALAVKVENSAAARPQTGLGAADVVWEEVVEGGISRYVAVYHSTLPPAVGPVRSVRPMDPAIAGPLRGLFAFSGGQKPFVEATGAAGLQVLKPGIDGFYRIPERVAPHNTYVDPAALVAQADPAHAAAPPAQFAVAAPGEQPTAVAAGTPAGLLDLRLSRVATPRWTWSAPDGAWLRAEGSTPAVGADGAVLRAANVVVLRVDVVDTRFVDSAGNPVPETVMVGGGEALVATGGKAVPATWRKASVGEPVVLTGADGQPVRLAEGSTWVELVPNGTGAVTTG</sequence>
<protein>
    <recommendedName>
        <fullName evidence="7">DUF3048 domain-containing protein</fullName>
    </recommendedName>
</protein>
<dbReference type="Pfam" id="PF11258">
    <property type="entry name" value="DUF3048"/>
    <property type="match status" value="1"/>
</dbReference>
<reference evidence="6" key="1">
    <citation type="submission" date="2017-06" db="EMBL/GenBank/DDBJ databases">
        <authorList>
            <person name="Varghese N."/>
            <person name="Submissions S."/>
        </authorList>
    </citation>
    <scope>NUCLEOTIDE SEQUENCE [LARGE SCALE GENOMIC DNA]</scope>
    <source>
        <strain evidence="6">DSM 46839</strain>
    </source>
</reference>
<feature type="compositionally biased region" description="Pro residues" evidence="1">
    <location>
        <begin position="41"/>
        <end position="50"/>
    </location>
</feature>
<dbReference type="InterPro" id="IPR035328">
    <property type="entry name" value="DUF3048_C"/>
</dbReference>
<feature type="region of interest" description="Disordered" evidence="1">
    <location>
        <begin position="27"/>
        <end position="56"/>
    </location>
</feature>
<evidence type="ECO:0000256" key="1">
    <source>
        <dbReference type="SAM" id="MobiDB-lite"/>
    </source>
</evidence>
<organism evidence="5 6">
    <name type="scientific">Geodermatophilus pulveris</name>
    <dbReference type="NCBI Taxonomy" id="1564159"/>
    <lineage>
        <taxon>Bacteria</taxon>
        <taxon>Bacillati</taxon>
        <taxon>Actinomycetota</taxon>
        <taxon>Actinomycetes</taxon>
        <taxon>Geodermatophilales</taxon>
        <taxon>Geodermatophilaceae</taxon>
        <taxon>Geodermatophilus</taxon>
    </lineage>
</organism>
<dbReference type="SUPFAM" id="SSF159774">
    <property type="entry name" value="YerB-like"/>
    <property type="match status" value="1"/>
</dbReference>
<dbReference type="OrthoDB" id="9779102at2"/>
<feature type="domain" description="DUF3048" evidence="3">
    <location>
        <begin position="53"/>
        <end position="188"/>
    </location>
</feature>
<keyword evidence="2" id="KW-0732">Signal</keyword>
<dbReference type="PROSITE" id="PS51257">
    <property type="entry name" value="PROKAR_LIPOPROTEIN"/>
    <property type="match status" value="1"/>
</dbReference>
<evidence type="ECO:0000313" key="5">
    <source>
        <dbReference type="EMBL" id="SNS89340.1"/>
    </source>
</evidence>
<feature type="domain" description="DUF3048" evidence="4">
    <location>
        <begin position="220"/>
        <end position="334"/>
    </location>
</feature>
<name>A0A239I6W8_9ACTN</name>
<dbReference type="InterPro" id="IPR021416">
    <property type="entry name" value="DUF3048_N"/>
</dbReference>
<dbReference type="Gene3D" id="3.50.90.10">
    <property type="entry name" value="YerB-like"/>
    <property type="match status" value="1"/>
</dbReference>
<evidence type="ECO:0000259" key="3">
    <source>
        <dbReference type="Pfam" id="PF11258"/>
    </source>
</evidence>
<evidence type="ECO:0000256" key="2">
    <source>
        <dbReference type="SAM" id="SignalP"/>
    </source>
</evidence>
<dbReference type="Pfam" id="PF17479">
    <property type="entry name" value="DUF3048_C"/>
    <property type="match status" value="1"/>
</dbReference>
<proteinExistence type="predicted"/>
<gene>
    <name evidence="5" type="ORF">SAMN06893096_11023</name>
</gene>
<evidence type="ECO:0000313" key="6">
    <source>
        <dbReference type="Proteomes" id="UP000198373"/>
    </source>
</evidence>
<evidence type="ECO:0000259" key="4">
    <source>
        <dbReference type="Pfam" id="PF17479"/>
    </source>
</evidence>
<feature type="signal peptide" evidence="2">
    <location>
        <begin position="1"/>
        <end position="25"/>
    </location>
</feature>
<keyword evidence="6" id="KW-1185">Reference proteome</keyword>
<accession>A0A239I6W8</accession>
<evidence type="ECO:0008006" key="7">
    <source>
        <dbReference type="Google" id="ProtNLM"/>
    </source>
</evidence>
<dbReference type="AlphaFoldDB" id="A0A239I6W8"/>
<feature type="chain" id="PRO_5038902997" description="DUF3048 domain-containing protein" evidence="2">
    <location>
        <begin position="26"/>
        <end position="347"/>
    </location>
</feature>
<dbReference type="Proteomes" id="UP000198373">
    <property type="component" value="Unassembled WGS sequence"/>
</dbReference>